<keyword evidence="1" id="KW-0812">Transmembrane</keyword>
<gene>
    <name evidence="3" type="ORF">JCR33_03990</name>
</gene>
<dbReference type="Proteomes" id="UP000609531">
    <property type="component" value="Unassembled WGS sequence"/>
</dbReference>
<reference evidence="3" key="1">
    <citation type="submission" date="2020-12" db="EMBL/GenBank/DDBJ databases">
        <title>Bacterial taxonomy.</title>
        <authorList>
            <person name="Pan X."/>
        </authorList>
    </citation>
    <scope>NUCLEOTIDE SEQUENCE</scope>
    <source>
        <strain evidence="3">B2012</strain>
    </source>
</reference>
<dbReference type="InterPro" id="IPR036365">
    <property type="entry name" value="PGBD-like_sf"/>
</dbReference>
<proteinExistence type="predicted"/>
<name>A0A934IM99_9HYPH</name>
<evidence type="ECO:0000256" key="1">
    <source>
        <dbReference type="SAM" id="Phobius"/>
    </source>
</evidence>
<feature type="domain" description="Peptidoglycan binding-like" evidence="2">
    <location>
        <begin position="104"/>
        <end position="154"/>
    </location>
</feature>
<accession>A0A934IM99</accession>
<feature type="domain" description="Peptidoglycan binding-like" evidence="2">
    <location>
        <begin position="182"/>
        <end position="233"/>
    </location>
</feature>
<keyword evidence="4" id="KW-1185">Reference proteome</keyword>
<dbReference type="RefSeq" id="WP_198880725.1">
    <property type="nucleotide sequence ID" value="NZ_JAEKJA010000002.1"/>
</dbReference>
<keyword evidence="1" id="KW-0472">Membrane</keyword>
<dbReference type="InterPro" id="IPR002477">
    <property type="entry name" value="Peptidoglycan-bd-like"/>
</dbReference>
<evidence type="ECO:0000313" key="4">
    <source>
        <dbReference type="Proteomes" id="UP000609531"/>
    </source>
</evidence>
<evidence type="ECO:0000313" key="3">
    <source>
        <dbReference type="EMBL" id="MBJ3774832.1"/>
    </source>
</evidence>
<dbReference type="AlphaFoldDB" id="A0A934IM99"/>
<sequence>MRLTERIEHMPIEDWAAAVGRLSRRVRRRVARRRVSVLVVVLCAGVASAVGANALWQQNERHPAPIWGAASDDTEVRQVVASHSGTDDPIAALTGDAGADDEQSDLVQRVQAVLAEAGYYSGPDDGVLDSATSDAIRRFEEAHGLPMTGEPSLTLLTAGGSGATAMPPAKASAAAHPVSAMDVSQIQRLLNEKGFGPLTVDGMMGPRTREAVNRFAESRGLDGGLSPSVLKALAGGDA</sequence>
<evidence type="ECO:0000259" key="2">
    <source>
        <dbReference type="Pfam" id="PF01471"/>
    </source>
</evidence>
<dbReference type="EMBL" id="JAEKJA010000002">
    <property type="protein sequence ID" value="MBJ3774832.1"/>
    <property type="molecule type" value="Genomic_DNA"/>
</dbReference>
<dbReference type="Gene3D" id="1.10.101.10">
    <property type="entry name" value="PGBD-like superfamily/PGBD"/>
    <property type="match status" value="2"/>
</dbReference>
<dbReference type="SUPFAM" id="SSF47090">
    <property type="entry name" value="PGBD-like"/>
    <property type="match status" value="2"/>
</dbReference>
<protein>
    <submittedName>
        <fullName evidence="3">Peptidoglycan-binding protein</fullName>
    </submittedName>
</protein>
<feature type="transmembrane region" description="Helical" evidence="1">
    <location>
        <begin position="35"/>
        <end position="56"/>
    </location>
</feature>
<dbReference type="Pfam" id="PF01471">
    <property type="entry name" value="PG_binding_1"/>
    <property type="match status" value="2"/>
</dbReference>
<comment type="caution">
    <text evidence="3">The sequence shown here is derived from an EMBL/GenBank/DDBJ whole genome shotgun (WGS) entry which is preliminary data.</text>
</comment>
<organism evidence="3 4">
    <name type="scientific">Acuticoccus mangrovi</name>
    <dbReference type="NCBI Taxonomy" id="2796142"/>
    <lineage>
        <taxon>Bacteria</taxon>
        <taxon>Pseudomonadati</taxon>
        <taxon>Pseudomonadota</taxon>
        <taxon>Alphaproteobacteria</taxon>
        <taxon>Hyphomicrobiales</taxon>
        <taxon>Amorphaceae</taxon>
        <taxon>Acuticoccus</taxon>
    </lineage>
</organism>
<keyword evidence="1" id="KW-1133">Transmembrane helix</keyword>
<dbReference type="InterPro" id="IPR036366">
    <property type="entry name" value="PGBDSf"/>
</dbReference>